<dbReference type="AlphaFoldDB" id="A0A8S1CVS0"/>
<keyword evidence="7" id="KW-1185">Reference proteome</keyword>
<dbReference type="EC" id="3.2.1.143" evidence="2"/>
<dbReference type="GO" id="GO:0009225">
    <property type="term" value="P:nucleotide-sugar metabolic process"/>
    <property type="evidence" value="ECO:0007669"/>
    <property type="project" value="TreeGrafter"/>
</dbReference>
<comment type="caution">
    <text evidence="6">The sequence shown here is derived from an EMBL/GenBank/DDBJ whole genome shotgun (WGS) entry which is preliminary data.</text>
</comment>
<dbReference type="InterPro" id="IPR007724">
    <property type="entry name" value="Poly_GlycHdrlase"/>
</dbReference>
<sequence length="415" mass="47007">MDYEQVRLSMSRTLEDSRPLNGIQIERFIRLHSISSKIKQCGRLDLLVETLDSELEHNARVQFFDKAVPRMVNVLYKINPGSMDTLLDKFRNQKRELTLSRSEIACLLANAFFCSYPDDTNMNFSELYSRSWGCGFNKEKIKCAVTYFNEVYGNGDQNMLQERVTFKRNTILTIPDLMNSTEPIIPLNVIHGGSIRKAFEMVQVNFANKIIGGDVLGSTCLREEMWFITCPELIVSRFFSREMEVNEAIIVEGVLQYVDFRDANSYFTCQGPMAKSAFRGPHTVISIDAMDFSNGINGIEQYTKPFVDRELVKAFAGFSGTTAKVIATGNWGGGCFNGDSVLKAKIQMIAASQAGKALYYFAFSKNELVKKLENDGLTGDNFFPQTVGEAYRHLLRFASQLYNEKKRCSSCNCHH</sequence>
<evidence type="ECO:0000313" key="7">
    <source>
        <dbReference type="Proteomes" id="UP000494165"/>
    </source>
</evidence>
<evidence type="ECO:0000256" key="3">
    <source>
        <dbReference type="ARBA" id="ARBA00022801"/>
    </source>
</evidence>
<dbReference type="Pfam" id="PF20811">
    <property type="entry name" value="PARG_cat_N"/>
    <property type="match status" value="1"/>
</dbReference>
<evidence type="ECO:0000256" key="1">
    <source>
        <dbReference type="ARBA" id="ARBA00009545"/>
    </source>
</evidence>
<keyword evidence="3" id="KW-0378">Hydrolase</keyword>
<comment type="similarity">
    <text evidence="1">Belongs to the poly(ADP-ribose) glycohydrolase family.</text>
</comment>
<dbReference type="GO" id="GO:0005737">
    <property type="term" value="C:cytoplasm"/>
    <property type="evidence" value="ECO:0007669"/>
    <property type="project" value="TreeGrafter"/>
</dbReference>
<dbReference type="PANTHER" id="PTHR12837:SF0">
    <property type="entry name" value="POLY(ADP-RIBOSE) GLYCOHYDROLASE"/>
    <property type="match status" value="1"/>
</dbReference>
<dbReference type="EMBL" id="CADEPI010000069">
    <property type="protein sequence ID" value="CAB3372154.1"/>
    <property type="molecule type" value="Genomic_DNA"/>
</dbReference>
<dbReference type="GO" id="GO:0005975">
    <property type="term" value="P:carbohydrate metabolic process"/>
    <property type="evidence" value="ECO:0007669"/>
    <property type="project" value="InterPro"/>
</dbReference>
<gene>
    <name evidence="6" type="ORF">CLODIP_2_CD15377</name>
</gene>
<dbReference type="GO" id="GO:1990966">
    <property type="term" value="P:ATP generation from poly-ADP-D-ribose"/>
    <property type="evidence" value="ECO:0007669"/>
    <property type="project" value="TreeGrafter"/>
</dbReference>
<evidence type="ECO:0000256" key="2">
    <source>
        <dbReference type="ARBA" id="ARBA00012255"/>
    </source>
</evidence>
<evidence type="ECO:0000313" key="6">
    <source>
        <dbReference type="EMBL" id="CAB3372154.1"/>
    </source>
</evidence>
<name>A0A8S1CVS0_9INSE</name>
<proteinExistence type="inferred from homology"/>
<protein>
    <recommendedName>
        <fullName evidence="2">poly(ADP-ribose) glycohydrolase</fullName>
        <ecNumber evidence="2">3.2.1.143</ecNumber>
    </recommendedName>
</protein>
<evidence type="ECO:0000259" key="4">
    <source>
        <dbReference type="Pfam" id="PF05028"/>
    </source>
</evidence>
<dbReference type="GO" id="GO:0005634">
    <property type="term" value="C:nucleus"/>
    <property type="evidence" value="ECO:0007669"/>
    <property type="project" value="TreeGrafter"/>
</dbReference>
<evidence type="ECO:0000259" key="5">
    <source>
        <dbReference type="Pfam" id="PF20811"/>
    </source>
</evidence>
<dbReference type="InterPro" id="IPR048362">
    <property type="entry name" value="PARG_helical"/>
</dbReference>
<accession>A0A8S1CVS0</accession>
<dbReference type="PANTHER" id="PTHR12837">
    <property type="entry name" value="POLY ADP-RIBOSE GLYCOHYDROLASE"/>
    <property type="match status" value="1"/>
</dbReference>
<dbReference type="Proteomes" id="UP000494165">
    <property type="component" value="Unassembled WGS sequence"/>
</dbReference>
<reference evidence="6 7" key="1">
    <citation type="submission" date="2020-04" db="EMBL/GenBank/DDBJ databases">
        <authorList>
            <person name="Alioto T."/>
            <person name="Alioto T."/>
            <person name="Gomez Garrido J."/>
        </authorList>
    </citation>
    <scope>NUCLEOTIDE SEQUENCE [LARGE SCALE GENOMIC DNA]</scope>
</reference>
<feature type="domain" description="PARG catalytic Macro" evidence="4">
    <location>
        <begin position="175"/>
        <end position="368"/>
    </location>
</feature>
<dbReference type="InterPro" id="IPR046372">
    <property type="entry name" value="PARG_cat_C"/>
</dbReference>
<dbReference type="OrthoDB" id="1937899at2759"/>
<organism evidence="6 7">
    <name type="scientific">Cloeon dipterum</name>
    <dbReference type="NCBI Taxonomy" id="197152"/>
    <lineage>
        <taxon>Eukaryota</taxon>
        <taxon>Metazoa</taxon>
        <taxon>Ecdysozoa</taxon>
        <taxon>Arthropoda</taxon>
        <taxon>Hexapoda</taxon>
        <taxon>Insecta</taxon>
        <taxon>Pterygota</taxon>
        <taxon>Palaeoptera</taxon>
        <taxon>Ephemeroptera</taxon>
        <taxon>Pisciforma</taxon>
        <taxon>Baetidae</taxon>
        <taxon>Cloeon</taxon>
    </lineage>
</organism>
<dbReference type="GO" id="GO:0004649">
    <property type="term" value="F:poly(ADP-ribose) glycohydrolase activity"/>
    <property type="evidence" value="ECO:0007669"/>
    <property type="project" value="UniProtKB-EC"/>
</dbReference>
<dbReference type="Pfam" id="PF05028">
    <property type="entry name" value="PARG_cat_C"/>
    <property type="match status" value="1"/>
</dbReference>
<dbReference type="GO" id="GO:0006282">
    <property type="term" value="P:regulation of DNA repair"/>
    <property type="evidence" value="ECO:0007669"/>
    <property type="project" value="InterPro"/>
</dbReference>
<feature type="domain" description="PARG helical" evidence="5">
    <location>
        <begin position="56"/>
        <end position="168"/>
    </location>
</feature>